<dbReference type="PANTHER" id="PTHR30570">
    <property type="entry name" value="PERIPLASMIC PHOSPHATE BINDING COMPONENT OF PHOSPHATE ABC TRANSPORTER"/>
    <property type="match status" value="1"/>
</dbReference>
<accession>A0A4V2UU43</accession>
<dbReference type="Gene3D" id="3.40.190.10">
    <property type="entry name" value="Periplasmic binding protein-like II"/>
    <property type="match status" value="2"/>
</dbReference>
<evidence type="ECO:0000259" key="3">
    <source>
        <dbReference type="Pfam" id="PF12849"/>
    </source>
</evidence>
<evidence type="ECO:0000256" key="2">
    <source>
        <dbReference type="SAM" id="SignalP"/>
    </source>
</evidence>
<comment type="caution">
    <text evidence="4">The sequence shown here is derived from an EMBL/GenBank/DDBJ whole genome shotgun (WGS) entry which is preliminary data.</text>
</comment>
<dbReference type="Pfam" id="PF12849">
    <property type="entry name" value="PBP_like_2"/>
    <property type="match status" value="1"/>
</dbReference>
<dbReference type="OrthoDB" id="1450880at2"/>
<keyword evidence="1 2" id="KW-0732">Signal</keyword>
<dbReference type="AlphaFoldDB" id="A0A4V2UU43"/>
<dbReference type="InterPro" id="IPR024370">
    <property type="entry name" value="PBP_domain"/>
</dbReference>
<evidence type="ECO:0000313" key="4">
    <source>
        <dbReference type="EMBL" id="TCS89043.1"/>
    </source>
</evidence>
<dbReference type="InterPro" id="IPR050811">
    <property type="entry name" value="Phosphate_ABC_transporter"/>
</dbReference>
<gene>
    <name evidence="4" type="ORF">EDD80_102235</name>
</gene>
<feature type="domain" description="PBP" evidence="3">
    <location>
        <begin position="29"/>
        <end position="291"/>
    </location>
</feature>
<sequence>MKGLGIYQLAVLLSAASLIQACAGGGGGEERSNTAGEVTISVDETLSPVIEEELKVFHADYPEATITPLYVSEQEAIRALMLDSSKVAIATRALTPEEEAQFKKTYQYTPRSIKIAVDAVALILNKANHDTLLTAEEVRSIFRGEVTRWDEMDDGNIADEIKIVFDNPYSSTISAVKKFADMERLDSSRMVAAQRNTDVISYVEENPNALGIIGVNWISHPQDSAAQAFLGSINLVGIAPDQGKPGHGQYYKPYQAYLAQGYYPISREVFAINAGMNVGLGTGFVSFLASERGQLIIFRGGLLPARQPVRLINIQE</sequence>
<reference evidence="4 5" key="1">
    <citation type="submission" date="2019-03" db="EMBL/GenBank/DDBJ databases">
        <title>Genomic Encyclopedia of Type Strains, Phase IV (KMG-IV): sequencing the most valuable type-strain genomes for metagenomic binning, comparative biology and taxonomic classification.</title>
        <authorList>
            <person name="Goeker M."/>
        </authorList>
    </citation>
    <scope>NUCLEOTIDE SEQUENCE [LARGE SCALE GENOMIC DNA]</scope>
    <source>
        <strain evidence="4 5">DSM 21100</strain>
    </source>
</reference>
<evidence type="ECO:0000313" key="5">
    <source>
        <dbReference type="Proteomes" id="UP000295807"/>
    </source>
</evidence>
<dbReference type="SUPFAM" id="SSF53850">
    <property type="entry name" value="Periplasmic binding protein-like II"/>
    <property type="match status" value="1"/>
</dbReference>
<proteinExistence type="predicted"/>
<organism evidence="4 5">
    <name type="scientific">Anseongella ginsenosidimutans</name>
    <dbReference type="NCBI Taxonomy" id="496056"/>
    <lineage>
        <taxon>Bacteria</taxon>
        <taxon>Pseudomonadati</taxon>
        <taxon>Bacteroidota</taxon>
        <taxon>Sphingobacteriia</taxon>
        <taxon>Sphingobacteriales</taxon>
        <taxon>Sphingobacteriaceae</taxon>
        <taxon>Anseongella</taxon>
    </lineage>
</organism>
<keyword evidence="5" id="KW-1185">Reference proteome</keyword>
<dbReference type="PROSITE" id="PS51257">
    <property type="entry name" value="PROKAR_LIPOPROTEIN"/>
    <property type="match status" value="1"/>
</dbReference>
<feature type="chain" id="PRO_5020442186" evidence="2">
    <location>
        <begin position="24"/>
        <end position="316"/>
    </location>
</feature>
<dbReference type="Proteomes" id="UP000295807">
    <property type="component" value="Unassembled WGS sequence"/>
</dbReference>
<dbReference type="RefSeq" id="WP_132128133.1">
    <property type="nucleotide sequence ID" value="NZ_CP042432.1"/>
</dbReference>
<protein>
    <submittedName>
        <fullName evidence="4">Phosphate ABC transporter substrate-binding protein (PhoT family)</fullName>
    </submittedName>
</protein>
<name>A0A4V2UU43_9SPHI</name>
<dbReference type="EMBL" id="SMAD01000002">
    <property type="protein sequence ID" value="TCS89043.1"/>
    <property type="molecule type" value="Genomic_DNA"/>
</dbReference>
<evidence type="ECO:0000256" key="1">
    <source>
        <dbReference type="ARBA" id="ARBA00022729"/>
    </source>
</evidence>
<dbReference type="PANTHER" id="PTHR30570:SF1">
    <property type="entry name" value="PHOSPHATE-BINDING PROTEIN PSTS"/>
    <property type="match status" value="1"/>
</dbReference>
<feature type="signal peptide" evidence="2">
    <location>
        <begin position="1"/>
        <end position="23"/>
    </location>
</feature>